<dbReference type="InterPro" id="IPR028263">
    <property type="entry name" value="FliG_N"/>
</dbReference>
<proteinExistence type="inferred from homology"/>
<evidence type="ECO:0000259" key="10">
    <source>
        <dbReference type="Pfam" id="PF01706"/>
    </source>
</evidence>
<dbReference type="InterPro" id="IPR023087">
    <property type="entry name" value="Flg_Motor_Flig_C"/>
</dbReference>
<feature type="domain" description="Flagellar motor switch protein FliG C-terminal" evidence="10">
    <location>
        <begin position="206"/>
        <end position="309"/>
    </location>
</feature>
<feature type="domain" description="Flagellar motor switch protein FliG middle" evidence="11">
    <location>
        <begin position="103"/>
        <end position="174"/>
    </location>
</feature>
<sequence>MTLDEETVGQVLDSLEEREIQRVANYMADLEDVDTQVMDMVNKEFYELINSDGKGLEEGELDSLKTILMREMGSLKPNEKINNITGFKEELGGGLETVRGLDPKNISSLITNEHPQTAAIILAHLDSSLASATINELPEGNRMEIVYRLATLDKVSPSVIRDLDQALQAKFQNSSAVSGNKLGGVEVVAAVMSSLDRNTETAILTSMDEIDADLANKIRRMRFSFEDLIKVDDTGIQLLIKEINQEELLIALKTASDELKEKLYTNIGLVMLKDHLKGLRPTKKSDIEKAQQNIIKVCKKLEKEGKILLSGERDDYV</sequence>
<evidence type="ECO:0000256" key="6">
    <source>
        <dbReference type="ARBA" id="ARBA00022500"/>
    </source>
</evidence>
<dbReference type="GO" id="GO:0005886">
    <property type="term" value="C:plasma membrane"/>
    <property type="evidence" value="ECO:0007669"/>
    <property type="project" value="UniProtKB-SubCell"/>
</dbReference>
<dbReference type="GO" id="GO:0006935">
    <property type="term" value="P:chemotaxis"/>
    <property type="evidence" value="ECO:0007669"/>
    <property type="project" value="UniProtKB-KW"/>
</dbReference>
<dbReference type="PANTHER" id="PTHR30534:SF0">
    <property type="entry name" value="FLAGELLAR MOTOR SWITCH PROTEIN FLIG"/>
    <property type="match status" value="1"/>
</dbReference>
<reference evidence="13" key="1">
    <citation type="submission" date="2018-05" db="EMBL/GenBank/DDBJ databases">
        <authorList>
            <person name="Lanie J.A."/>
            <person name="Ng W.-L."/>
            <person name="Kazmierczak K.M."/>
            <person name="Andrzejewski T.M."/>
            <person name="Davidsen T.M."/>
            <person name="Wayne K.J."/>
            <person name="Tettelin H."/>
            <person name="Glass J.I."/>
            <person name="Rusch D."/>
            <person name="Podicherti R."/>
            <person name="Tsui H.-C.T."/>
            <person name="Winkler M.E."/>
        </authorList>
    </citation>
    <scope>NUCLEOTIDE SEQUENCE</scope>
</reference>
<dbReference type="Gene3D" id="1.10.220.30">
    <property type="match status" value="3"/>
</dbReference>
<evidence type="ECO:0000256" key="3">
    <source>
        <dbReference type="ARBA" id="ARBA00010299"/>
    </source>
</evidence>
<dbReference type="GO" id="GO:0009425">
    <property type="term" value="C:bacterial-type flagellum basal body"/>
    <property type="evidence" value="ECO:0007669"/>
    <property type="project" value="UniProtKB-SubCell"/>
</dbReference>
<dbReference type="GO" id="GO:0071973">
    <property type="term" value="P:bacterial-type flagellum-dependent cell motility"/>
    <property type="evidence" value="ECO:0007669"/>
    <property type="project" value="InterPro"/>
</dbReference>
<dbReference type="EMBL" id="UINC01010831">
    <property type="protein sequence ID" value="SVA48034.1"/>
    <property type="molecule type" value="Genomic_DNA"/>
</dbReference>
<dbReference type="PRINTS" id="PR00954">
    <property type="entry name" value="FLGMOTORFLIG"/>
</dbReference>
<evidence type="ECO:0000256" key="9">
    <source>
        <dbReference type="ARBA" id="ARBA00023143"/>
    </source>
</evidence>
<dbReference type="Pfam" id="PF14842">
    <property type="entry name" value="FliG_N"/>
    <property type="match status" value="1"/>
</dbReference>
<keyword evidence="6" id="KW-0145">Chemotaxis</keyword>
<dbReference type="InterPro" id="IPR032779">
    <property type="entry name" value="FliG_M"/>
</dbReference>
<dbReference type="AlphaFoldDB" id="A0A381W695"/>
<dbReference type="SUPFAM" id="SSF48029">
    <property type="entry name" value="FliG"/>
    <property type="match status" value="2"/>
</dbReference>
<evidence type="ECO:0000256" key="4">
    <source>
        <dbReference type="ARBA" id="ARBA00021870"/>
    </source>
</evidence>
<keyword evidence="5" id="KW-1003">Cell membrane</keyword>
<dbReference type="InterPro" id="IPR000090">
    <property type="entry name" value="Flg_Motor_Flig"/>
</dbReference>
<dbReference type="InterPro" id="IPR011002">
    <property type="entry name" value="FliG_a-hlx"/>
</dbReference>
<evidence type="ECO:0000313" key="13">
    <source>
        <dbReference type="EMBL" id="SVA48034.1"/>
    </source>
</evidence>
<dbReference type="Pfam" id="PF01706">
    <property type="entry name" value="FliG_C"/>
    <property type="match status" value="1"/>
</dbReference>
<evidence type="ECO:0000256" key="2">
    <source>
        <dbReference type="ARBA" id="ARBA00004413"/>
    </source>
</evidence>
<keyword evidence="8" id="KW-0472">Membrane</keyword>
<comment type="similarity">
    <text evidence="3">Belongs to the FliG family.</text>
</comment>
<protein>
    <recommendedName>
        <fullName evidence="4">Flagellar motor switch protein FliG</fullName>
    </recommendedName>
</protein>
<evidence type="ECO:0000259" key="12">
    <source>
        <dbReference type="Pfam" id="PF14842"/>
    </source>
</evidence>
<dbReference type="NCBIfam" id="TIGR00207">
    <property type="entry name" value="fliG"/>
    <property type="match status" value="1"/>
</dbReference>
<organism evidence="13">
    <name type="scientific">marine metagenome</name>
    <dbReference type="NCBI Taxonomy" id="408172"/>
    <lineage>
        <taxon>unclassified sequences</taxon>
        <taxon>metagenomes</taxon>
        <taxon>ecological metagenomes</taxon>
    </lineage>
</organism>
<feature type="domain" description="Flagellar motor switch protein FliG N-terminal" evidence="12">
    <location>
        <begin position="1"/>
        <end position="86"/>
    </location>
</feature>
<dbReference type="GO" id="GO:0003774">
    <property type="term" value="F:cytoskeletal motor activity"/>
    <property type="evidence" value="ECO:0007669"/>
    <property type="project" value="InterPro"/>
</dbReference>
<evidence type="ECO:0000259" key="11">
    <source>
        <dbReference type="Pfam" id="PF14841"/>
    </source>
</evidence>
<gene>
    <name evidence="13" type="ORF">METZ01_LOCUS100888</name>
</gene>
<dbReference type="Pfam" id="PF14841">
    <property type="entry name" value="FliG_M"/>
    <property type="match status" value="1"/>
</dbReference>
<evidence type="ECO:0000256" key="7">
    <source>
        <dbReference type="ARBA" id="ARBA00022779"/>
    </source>
</evidence>
<comment type="subcellular location">
    <subcellularLocation>
        <location evidence="1">Bacterial flagellum basal body</location>
    </subcellularLocation>
    <subcellularLocation>
        <location evidence="2">Cell membrane</location>
        <topology evidence="2">Peripheral membrane protein</topology>
        <orientation evidence="2">Cytoplasmic side</orientation>
    </subcellularLocation>
</comment>
<evidence type="ECO:0000256" key="1">
    <source>
        <dbReference type="ARBA" id="ARBA00004117"/>
    </source>
</evidence>
<keyword evidence="9" id="KW-0975">Bacterial flagellum</keyword>
<accession>A0A381W695</accession>
<dbReference type="PANTHER" id="PTHR30534">
    <property type="entry name" value="FLAGELLAR MOTOR SWITCH PROTEIN FLIG"/>
    <property type="match status" value="1"/>
</dbReference>
<evidence type="ECO:0000256" key="5">
    <source>
        <dbReference type="ARBA" id="ARBA00022475"/>
    </source>
</evidence>
<name>A0A381W695_9ZZZZ</name>
<evidence type="ECO:0000256" key="8">
    <source>
        <dbReference type="ARBA" id="ARBA00023136"/>
    </source>
</evidence>
<keyword evidence="7" id="KW-0283">Flagellar rotation</keyword>